<evidence type="ECO:0000313" key="1">
    <source>
        <dbReference type="EMBL" id="AEV70689.1"/>
    </source>
</evidence>
<accession>G8RXZ6</accession>
<dbReference type="eggNOG" id="COG0778">
    <property type="taxonomic scope" value="Bacteria"/>
</dbReference>
<dbReference type="KEGG" id="mrh:MycrhN_0037"/>
<evidence type="ECO:0008006" key="3">
    <source>
        <dbReference type="Google" id="ProtNLM"/>
    </source>
</evidence>
<dbReference type="Gene3D" id="3.40.109.10">
    <property type="entry name" value="NADH Oxidase"/>
    <property type="match status" value="1"/>
</dbReference>
<proteinExistence type="predicted"/>
<organism evidence="1 2">
    <name type="scientific">Mycolicibacterium rhodesiae (strain NBB3)</name>
    <name type="common">Mycobacterium rhodesiae</name>
    <dbReference type="NCBI Taxonomy" id="710685"/>
    <lineage>
        <taxon>Bacteria</taxon>
        <taxon>Bacillati</taxon>
        <taxon>Actinomycetota</taxon>
        <taxon>Actinomycetes</taxon>
        <taxon>Mycobacteriales</taxon>
        <taxon>Mycobacteriaceae</taxon>
        <taxon>Mycolicibacterium</taxon>
    </lineage>
</organism>
<dbReference type="OrthoDB" id="8156917at2"/>
<sequence>MSSITPDLADIQGAVQLACRAPSIHNSQPWRWVAEGATLHLFADLARVMTAADPEGREIYLSCGAVLDHLIVAMASAGWDAAVQRFPDPLDPLHVATLDFRRAPGEPTQITEARAQAIGRRHTDRRAFGPPPNWASFEVLLRQNVIPYHVMFDIVLDHARASLAEVSRLTEAVRANDPSYAAELSWWTGAFESGGGVPHTVLTSSAGQADITRTFPGTDQEPHGTGVDRSKIVVLSTHHEDARLDVLQCGEALSALLLECTVAGLATCTLTHMTELAPSREKVRTLVGQRGMPQLLIRIGRPVDEAAPQVSPRRALTDVLEFR</sequence>
<name>G8RXZ6_MYCRN</name>
<dbReference type="PANTHER" id="PTHR23026:SF123">
    <property type="entry name" value="NAD(P)H NITROREDUCTASE RV3131-RELATED"/>
    <property type="match status" value="1"/>
</dbReference>
<dbReference type="PANTHER" id="PTHR23026">
    <property type="entry name" value="NADPH NITROREDUCTASE"/>
    <property type="match status" value="1"/>
</dbReference>
<dbReference type="AlphaFoldDB" id="G8RXZ6"/>
<dbReference type="NCBIfam" id="NF047509">
    <property type="entry name" value="Rv3131_FMN_oxido"/>
    <property type="match status" value="1"/>
</dbReference>
<dbReference type="STRING" id="710685.MycrhN_0037"/>
<protein>
    <recommendedName>
        <fullName evidence="3">NAD(P)H nitroreductase</fullName>
    </recommendedName>
</protein>
<dbReference type="InterPro" id="IPR050627">
    <property type="entry name" value="Nitroreductase/BluB"/>
</dbReference>
<keyword evidence="2" id="KW-1185">Reference proteome</keyword>
<dbReference type="InterPro" id="IPR000415">
    <property type="entry name" value="Nitroreductase-like"/>
</dbReference>
<gene>
    <name evidence="1" type="ordered locus">MycrhN_0037</name>
</gene>
<evidence type="ECO:0000313" key="2">
    <source>
        <dbReference type="Proteomes" id="UP000005442"/>
    </source>
</evidence>
<dbReference type="EMBL" id="CP003169">
    <property type="protein sequence ID" value="AEV70689.1"/>
    <property type="molecule type" value="Genomic_DNA"/>
</dbReference>
<dbReference type="HOGENOM" id="CLU_051479_1_0_11"/>
<dbReference type="PATRIC" id="fig|710685.3.peg.38"/>
<reference evidence="1 2" key="1">
    <citation type="submission" date="2011-12" db="EMBL/GenBank/DDBJ databases">
        <title>Complete sequence of Mycobacterium rhodesiae NBB3.</title>
        <authorList>
            <consortium name="US DOE Joint Genome Institute"/>
            <person name="Lucas S."/>
            <person name="Han J."/>
            <person name="Lapidus A."/>
            <person name="Cheng J.-F."/>
            <person name="Goodwin L."/>
            <person name="Pitluck S."/>
            <person name="Peters L."/>
            <person name="Mikhailova N."/>
            <person name="Gu W."/>
            <person name="Detter J.C."/>
            <person name="Han C."/>
            <person name="Tapia R."/>
            <person name="Land M."/>
            <person name="Hauser L."/>
            <person name="Kyrpides N."/>
            <person name="Ivanova N."/>
            <person name="Pagani I."/>
            <person name="Mattes T."/>
            <person name="Holmes A."/>
            <person name="Rutledge P."/>
            <person name="Paulsen I."/>
            <person name="Coleman N."/>
            <person name="Woyke T."/>
        </authorList>
    </citation>
    <scope>NUCLEOTIDE SEQUENCE [LARGE SCALE GENOMIC DNA]</scope>
    <source>
        <strain evidence="1 2">NBB3</strain>
    </source>
</reference>
<dbReference type="Proteomes" id="UP000005442">
    <property type="component" value="Chromosome"/>
</dbReference>
<dbReference type="RefSeq" id="WP_014208509.1">
    <property type="nucleotide sequence ID" value="NC_016604.1"/>
</dbReference>
<dbReference type="GO" id="GO:0016491">
    <property type="term" value="F:oxidoreductase activity"/>
    <property type="evidence" value="ECO:0007669"/>
    <property type="project" value="InterPro"/>
</dbReference>
<dbReference type="SUPFAM" id="SSF55469">
    <property type="entry name" value="FMN-dependent nitroreductase-like"/>
    <property type="match status" value="2"/>
</dbReference>